<reference evidence="1" key="1">
    <citation type="submission" date="2020-07" db="EMBL/GenBank/DDBJ databases">
        <title>Multicomponent nature underlies the extraordinary mechanical properties of spider dragline silk.</title>
        <authorList>
            <person name="Kono N."/>
            <person name="Nakamura H."/>
            <person name="Mori M."/>
            <person name="Yoshida Y."/>
            <person name="Ohtoshi R."/>
            <person name="Malay A.D."/>
            <person name="Moran D.A.P."/>
            <person name="Tomita M."/>
            <person name="Numata K."/>
            <person name="Arakawa K."/>
        </authorList>
    </citation>
    <scope>NUCLEOTIDE SEQUENCE</scope>
</reference>
<dbReference type="AlphaFoldDB" id="A0A8X6HIV2"/>
<accession>A0A8X6HIV2</accession>
<name>A0A8X6HIV2_TRICU</name>
<evidence type="ECO:0000313" key="2">
    <source>
        <dbReference type="Proteomes" id="UP000887116"/>
    </source>
</evidence>
<dbReference type="Proteomes" id="UP000887116">
    <property type="component" value="Unassembled WGS sequence"/>
</dbReference>
<proteinExistence type="predicted"/>
<sequence>MREWPPHHYLMSRALPSFFCASSSFHPSDAIFFRGKQKRRDVSFLSEENRGALPPYIRKRSGGTGVSFSPFLQDLVFSLSFSSGWKKVGVWQEKKWDGIIFLFPLFGR</sequence>
<comment type="caution">
    <text evidence="1">The sequence shown here is derived from an EMBL/GenBank/DDBJ whole genome shotgun (WGS) entry which is preliminary data.</text>
</comment>
<evidence type="ECO:0000313" key="1">
    <source>
        <dbReference type="EMBL" id="GFQ87459.1"/>
    </source>
</evidence>
<keyword evidence="2" id="KW-1185">Reference proteome</keyword>
<dbReference type="OrthoDB" id="10350341at2759"/>
<organism evidence="1 2">
    <name type="scientific">Trichonephila clavata</name>
    <name type="common">Joro spider</name>
    <name type="synonym">Nephila clavata</name>
    <dbReference type="NCBI Taxonomy" id="2740835"/>
    <lineage>
        <taxon>Eukaryota</taxon>
        <taxon>Metazoa</taxon>
        <taxon>Ecdysozoa</taxon>
        <taxon>Arthropoda</taxon>
        <taxon>Chelicerata</taxon>
        <taxon>Arachnida</taxon>
        <taxon>Araneae</taxon>
        <taxon>Araneomorphae</taxon>
        <taxon>Entelegynae</taxon>
        <taxon>Araneoidea</taxon>
        <taxon>Nephilidae</taxon>
        <taxon>Trichonephila</taxon>
    </lineage>
</organism>
<protein>
    <submittedName>
        <fullName evidence="1">Uncharacterized protein</fullName>
    </submittedName>
</protein>
<dbReference type="EMBL" id="BMAO01013261">
    <property type="protein sequence ID" value="GFQ87459.1"/>
    <property type="molecule type" value="Genomic_DNA"/>
</dbReference>
<gene>
    <name evidence="1" type="ORF">TNCT_338241</name>
</gene>